<accession>A0A9Q1JTS7</accession>
<reference evidence="2" key="1">
    <citation type="submission" date="2022-04" db="EMBL/GenBank/DDBJ databases">
        <title>Carnegiea gigantea Genome sequencing and assembly v2.</title>
        <authorList>
            <person name="Copetti D."/>
            <person name="Sanderson M.J."/>
            <person name="Burquez A."/>
            <person name="Wojciechowski M.F."/>
        </authorList>
    </citation>
    <scope>NUCLEOTIDE SEQUENCE</scope>
    <source>
        <strain evidence="2">SGP5-SGP5p</strain>
        <tissue evidence="2">Aerial part</tissue>
    </source>
</reference>
<dbReference type="AlphaFoldDB" id="A0A9Q1JTS7"/>
<dbReference type="Proteomes" id="UP001153076">
    <property type="component" value="Unassembled WGS sequence"/>
</dbReference>
<keyword evidence="3" id="KW-1185">Reference proteome</keyword>
<name>A0A9Q1JTS7_9CARY</name>
<feature type="region of interest" description="Disordered" evidence="1">
    <location>
        <begin position="56"/>
        <end position="110"/>
    </location>
</feature>
<organism evidence="2 3">
    <name type="scientific">Carnegiea gigantea</name>
    <dbReference type="NCBI Taxonomy" id="171969"/>
    <lineage>
        <taxon>Eukaryota</taxon>
        <taxon>Viridiplantae</taxon>
        <taxon>Streptophyta</taxon>
        <taxon>Embryophyta</taxon>
        <taxon>Tracheophyta</taxon>
        <taxon>Spermatophyta</taxon>
        <taxon>Magnoliopsida</taxon>
        <taxon>eudicotyledons</taxon>
        <taxon>Gunneridae</taxon>
        <taxon>Pentapetalae</taxon>
        <taxon>Caryophyllales</taxon>
        <taxon>Cactineae</taxon>
        <taxon>Cactaceae</taxon>
        <taxon>Cactoideae</taxon>
        <taxon>Echinocereeae</taxon>
        <taxon>Carnegiea</taxon>
    </lineage>
</organism>
<evidence type="ECO:0000256" key="1">
    <source>
        <dbReference type="SAM" id="MobiDB-lite"/>
    </source>
</evidence>
<feature type="region of interest" description="Disordered" evidence="1">
    <location>
        <begin position="123"/>
        <end position="173"/>
    </location>
</feature>
<dbReference type="EMBL" id="JAKOGI010000764">
    <property type="protein sequence ID" value="KAJ8430727.1"/>
    <property type="molecule type" value="Genomic_DNA"/>
</dbReference>
<evidence type="ECO:0000313" key="3">
    <source>
        <dbReference type="Proteomes" id="UP001153076"/>
    </source>
</evidence>
<protein>
    <submittedName>
        <fullName evidence="2">Uncharacterized protein</fullName>
    </submittedName>
</protein>
<proteinExistence type="predicted"/>
<comment type="caution">
    <text evidence="2">The sequence shown here is derived from an EMBL/GenBank/DDBJ whole genome shotgun (WGS) entry which is preliminary data.</text>
</comment>
<feature type="compositionally biased region" description="Polar residues" evidence="1">
    <location>
        <begin position="123"/>
        <end position="135"/>
    </location>
</feature>
<feature type="compositionally biased region" description="Polar residues" evidence="1">
    <location>
        <begin position="56"/>
        <end position="83"/>
    </location>
</feature>
<evidence type="ECO:0000313" key="2">
    <source>
        <dbReference type="EMBL" id="KAJ8430727.1"/>
    </source>
</evidence>
<feature type="compositionally biased region" description="Low complexity" evidence="1">
    <location>
        <begin position="94"/>
        <end position="107"/>
    </location>
</feature>
<sequence>MVVYLEHHYLLPYCILLSQFKILLQQLGFNQSKLYYPLGWVDKYFGRKLLFKHQPSTQPTSSLRASDSVVQQQPAHPSSSTARAQPAIRLDLKTPTQPSPSMTPTEPLVQKPPDLVLAAQVQQPNRPITSPASEQASKRPSIKHAEPILASVPTIKQPHVRCPTSSGAPRPPIQPLHPLLHLLKL</sequence>
<gene>
    <name evidence="2" type="ORF">Cgig2_001300</name>
</gene>